<comment type="caution">
    <text evidence="2">The sequence shown here is derived from an EMBL/GenBank/DDBJ whole genome shotgun (WGS) entry which is preliminary data.</text>
</comment>
<evidence type="ECO:0000313" key="2">
    <source>
        <dbReference type="EMBL" id="CAF1125133.1"/>
    </source>
</evidence>
<keyword evidence="1" id="KW-0732">Signal</keyword>
<dbReference type="EMBL" id="CAJOBH010102972">
    <property type="protein sequence ID" value="CAF4622588.1"/>
    <property type="molecule type" value="Genomic_DNA"/>
</dbReference>
<proteinExistence type="predicted"/>
<organism evidence="2 5">
    <name type="scientific">Rotaria magnacalcarata</name>
    <dbReference type="NCBI Taxonomy" id="392030"/>
    <lineage>
        <taxon>Eukaryota</taxon>
        <taxon>Metazoa</taxon>
        <taxon>Spiralia</taxon>
        <taxon>Gnathifera</taxon>
        <taxon>Rotifera</taxon>
        <taxon>Eurotatoria</taxon>
        <taxon>Bdelloidea</taxon>
        <taxon>Philodinida</taxon>
        <taxon>Philodinidae</taxon>
        <taxon>Rotaria</taxon>
    </lineage>
</organism>
<dbReference type="EMBL" id="CAJNOV010003006">
    <property type="protein sequence ID" value="CAF1125133.1"/>
    <property type="molecule type" value="Genomic_DNA"/>
</dbReference>
<gene>
    <name evidence="3" type="ORF">BYL167_LOCUS41028</name>
    <name evidence="2" type="ORF">CJN711_LOCUS8271</name>
    <name evidence="4" type="ORF">SMN809_LOCUS58625</name>
</gene>
<accession>A0A814QVD8</accession>
<dbReference type="AlphaFoldDB" id="A0A814QVD8"/>
<evidence type="ECO:0000313" key="4">
    <source>
        <dbReference type="EMBL" id="CAF5040774.1"/>
    </source>
</evidence>
<evidence type="ECO:0000313" key="3">
    <source>
        <dbReference type="EMBL" id="CAF4622588.1"/>
    </source>
</evidence>
<dbReference type="EMBL" id="CAJOBI010220771">
    <property type="protein sequence ID" value="CAF5040774.1"/>
    <property type="molecule type" value="Genomic_DNA"/>
</dbReference>
<dbReference type="Proteomes" id="UP000663855">
    <property type="component" value="Unassembled WGS sequence"/>
</dbReference>
<feature type="chain" id="PRO_5036225698" evidence="1">
    <location>
        <begin position="25"/>
        <end position="169"/>
    </location>
</feature>
<dbReference type="Proteomes" id="UP000676336">
    <property type="component" value="Unassembled WGS sequence"/>
</dbReference>
<evidence type="ECO:0000256" key="1">
    <source>
        <dbReference type="SAM" id="SignalP"/>
    </source>
</evidence>
<protein>
    <submittedName>
        <fullName evidence="2">Uncharacterized protein</fullName>
    </submittedName>
</protein>
<evidence type="ECO:0000313" key="5">
    <source>
        <dbReference type="Proteomes" id="UP000663855"/>
    </source>
</evidence>
<sequence length="169" mass="17808">MISMSSSSFFGFVLLFAIVMNTMAAPVIRQRRQYNFGQQGTGAFERAWNAAQTGKANTGYGNGYGRFRSFDDFDAGGQVNGGIPLIYNGPQKSSVGLGAAVSSGLGADKGTYYAKDPDFGVGLAFRQPLNSNGAYLGLGAGTSFGSSYSKPILGAGFSIKIPLNRRKNK</sequence>
<feature type="signal peptide" evidence="1">
    <location>
        <begin position="1"/>
        <end position="24"/>
    </location>
</feature>
<name>A0A814QVD8_9BILA</name>
<reference evidence="2" key="1">
    <citation type="submission" date="2021-02" db="EMBL/GenBank/DDBJ databases">
        <authorList>
            <person name="Nowell W R."/>
        </authorList>
    </citation>
    <scope>NUCLEOTIDE SEQUENCE</scope>
</reference>
<dbReference type="Proteomes" id="UP000681967">
    <property type="component" value="Unassembled WGS sequence"/>
</dbReference>